<name>A0ABU0FP13_9HYPH</name>
<keyword evidence="3" id="KW-1185">Reference proteome</keyword>
<dbReference type="InterPro" id="IPR035093">
    <property type="entry name" value="RelE/ParE_toxin_dom_sf"/>
</dbReference>
<proteinExistence type="predicted"/>
<dbReference type="RefSeq" id="WP_307436504.1">
    <property type="nucleotide sequence ID" value="NZ_JAUSVK010000001.1"/>
</dbReference>
<reference evidence="2 3" key="1">
    <citation type="submission" date="2023-07" db="EMBL/GenBank/DDBJ databases">
        <title>Genomic Encyclopedia of Type Strains, Phase IV (KMG-IV): sequencing the most valuable type-strain genomes for metagenomic binning, comparative biology and taxonomic classification.</title>
        <authorList>
            <person name="Goeker M."/>
        </authorList>
    </citation>
    <scope>NUCLEOTIDE SEQUENCE [LARGE SCALE GENOMIC DNA]</scope>
    <source>
        <strain evidence="2 3">DSM 5896</strain>
    </source>
</reference>
<keyword evidence="1" id="KW-1277">Toxin-antitoxin system</keyword>
<dbReference type="Pfam" id="PF05016">
    <property type="entry name" value="ParE_toxin"/>
    <property type="match status" value="1"/>
</dbReference>
<sequence length="96" mass="11213">MKIVYLAGTTADIAWMRNYYAHVFPEGRKRAREHFKAAEALLSETPLIGRTTAVPEVRELVIPRTPFSFLYRVRPERIEILRIWDGRADRPPKFGE</sequence>
<organism evidence="2 3">
    <name type="scientific">Labrys monachus</name>
    <dbReference type="NCBI Taxonomy" id="217067"/>
    <lineage>
        <taxon>Bacteria</taxon>
        <taxon>Pseudomonadati</taxon>
        <taxon>Pseudomonadota</taxon>
        <taxon>Alphaproteobacteria</taxon>
        <taxon>Hyphomicrobiales</taxon>
        <taxon>Xanthobacteraceae</taxon>
        <taxon>Labrys</taxon>
    </lineage>
</organism>
<comment type="caution">
    <text evidence="2">The sequence shown here is derived from an EMBL/GenBank/DDBJ whole genome shotgun (WGS) entry which is preliminary data.</text>
</comment>
<dbReference type="Proteomes" id="UP001237448">
    <property type="component" value="Unassembled WGS sequence"/>
</dbReference>
<evidence type="ECO:0000313" key="3">
    <source>
        <dbReference type="Proteomes" id="UP001237448"/>
    </source>
</evidence>
<dbReference type="EMBL" id="JAUSVK010000001">
    <property type="protein sequence ID" value="MDQ0396358.1"/>
    <property type="molecule type" value="Genomic_DNA"/>
</dbReference>
<accession>A0ABU0FP13</accession>
<gene>
    <name evidence="2" type="ORF">J3R73_006150</name>
</gene>
<dbReference type="InterPro" id="IPR007712">
    <property type="entry name" value="RelE/ParE_toxin"/>
</dbReference>
<evidence type="ECO:0000256" key="1">
    <source>
        <dbReference type="ARBA" id="ARBA00022649"/>
    </source>
</evidence>
<dbReference type="Gene3D" id="3.30.2310.20">
    <property type="entry name" value="RelE-like"/>
    <property type="match status" value="1"/>
</dbReference>
<protein>
    <submittedName>
        <fullName evidence="2">Plasmid stabilization system protein ParE</fullName>
    </submittedName>
</protein>
<evidence type="ECO:0000313" key="2">
    <source>
        <dbReference type="EMBL" id="MDQ0396358.1"/>
    </source>
</evidence>